<feature type="compositionally biased region" description="Polar residues" evidence="1">
    <location>
        <begin position="13"/>
        <end position="27"/>
    </location>
</feature>
<feature type="region of interest" description="Disordered" evidence="1">
    <location>
        <begin position="1"/>
        <end position="65"/>
    </location>
</feature>
<gene>
    <name evidence="2" type="ORF">SD72_15335</name>
</gene>
<accession>A0A0D0IIJ0</accession>
<proteinExistence type="predicted"/>
<evidence type="ECO:0000313" key="3">
    <source>
        <dbReference type="Proteomes" id="UP000032120"/>
    </source>
</evidence>
<reference evidence="2 3" key="1">
    <citation type="submission" date="2015-01" db="EMBL/GenBank/DDBJ databases">
        <title>Draft genome sequence of Leucobacter komagatae strain VKM ST2845.</title>
        <authorList>
            <person name="Karlyshev A.V."/>
            <person name="Kudryashova E.B."/>
        </authorList>
    </citation>
    <scope>NUCLEOTIDE SEQUENCE [LARGE SCALE GENOMIC DNA]</scope>
    <source>
        <strain evidence="2 3">VKM ST2845</strain>
    </source>
</reference>
<sequence length="65" mass="7159">MKHPTPPARPVAQAQQNGKTRRSSPSIPLTDPAELCAARARRPAAEVAHEWRTARLGTTPHQQKE</sequence>
<dbReference type="AlphaFoldDB" id="A0A0D0IIJ0"/>
<dbReference type="EMBL" id="JXSQ01000036">
    <property type="protein sequence ID" value="KIP51449.1"/>
    <property type="molecule type" value="Genomic_DNA"/>
</dbReference>
<organism evidence="2 3">
    <name type="scientific">Leucobacter komagatae</name>
    <dbReference type="NCBI Taxonomy" id="55969"/>
    <lineage>
        <taxon>Bacteria</taxon>
        <taxon>Bacillati</taxon>
        <taxon>Actinomycetota</taxon>
        <taxon>Actinomycetes</taxon>
        <taxon>Micrococcales</taxon>
        <taxon>Microbacteriaceae</taxon>
        <taxon>Leucobacter</taxon>
    </lineage>
</organism>
<comment type="caution">
    <text evidence="2">The sequence shown here is derived from an EMBL/GenBank/DDBJ whole genome shotgun (WGS) entry which is preliminary data.</text>
</comment>
<dbReference type="Proteomes" id="UP000032120">
    <property type="component" value="Unassembled WGS sequence"/>
</dbReference>
<keyword evidence="3" id="KW-1185">Reference proteome</keyword>
<evidence type="ECO:0000313" key="2">
    <source>
        <dbReference type="EMBL" id="KIP51449.1"/>
    </source>
</evidence>
<feature type="compositionally biased region" description="Basic and acidic residues" evidence="1">
    <location>
        <begin position="43"/>
        <end position="53"/>
    </location>
</feature>
<protein>
    <submittedName>
        <fullName evidence="2">Uncharacterized protein</fullName>
    </submittedName>
</protein>
<name>A0A0D0IIJ0_9MICO</name>
<evidence type="ECO:0000256" key="1">
    <source>
        <dbReference type="SAM" id="MobiDB-lite"/>
    </source>
</evidence>